<sequence length="619" mass="73658">MLDTNHVPSCLNNSNQTTLSCSSPLCQRSDFSRYQRKKYADVPNLSRMSEKTRSIFMINDYYKTTDFPKNSKLLSTKVPIKSFRHVCLQTDYREESSQTDPYSPAYTVSHGEHPEVFDLSDFIYGKGLPATLLEISFIERLRARRQWEQDRTFDEARMQIVIEREMREWQMREKEIKLLQDKRQKLFEKNLETYIHNDEELTQNFVDLFVYREEKQLKQKHQRLEIQTSRGKTSKVIKQDTYKSFIDIRRMKRWYQLRETHINSLTSYNHFGAIGLIKCDNNCYISLKPPWHTRSNDMITNLKSNIWCPQFDHFIDRRMRQIGMNVLQFEDFLPKNAFTTKINQKSLLTASKNRRLQRRIENLDKAYQLIQQGKSNQSSLSEQRPLRFVKKIESIAHLQQSHSTSLSIEEQDHRRLALIKFQNYLRTITTQSKIANVQHIRKDLLEELRNPHRRISSIDLNKDDIETQIYDYVESVTIGDMLDFLSKELLRLQWEQTIHLFIILADRQRYQREKQETSIRRQTIQRQKLENEIFQQVFSLSSDIDIETYVRDLILQSISDTADEQARLDIQQLTENLIDLTTNPSCTQLDAEGFISNLVHQFLLPAVCKHLQRQDKTCS</sequence>
<evidence type="ECO:0000259" key="7">
    <source>
        <dbReference type="Pfam" id="PF14738"/>
    </source>
</evidence>
<dbReference type="Proteomes" id="UP000663852">
    <property type="component" value="Unassembled WGS sequence"/>
</dbReference>
<dbReference type="InterPro" id="IPR032840">
    <property type="entry name" value="CFAP91_dom"/>
</dbReference>
<evidence type="ECO:0000256" key="2">
    <source>
        <dbReference type="ARBA" id="ARBA00022490"/>
    </source>
</evidence>
<evidence type="ECO:0000256" key="6">
    <source>
        <dbReference type="ARBA" id="ARBA00029555"/>
    </source>
</evidence>
<name>A0A815GM75_ADIRI</name>
<gene>
    <name evidence="8" type="ORF">EDS130_LOCUS32780</name>
</gene>
<dbReference type="PANTHER" id="PTHR22455:SF10">
    <property type="entry name" value="CILIA- AND FLAGELLA-ASSOCIATED PROTEIN 91"/>
    <property type="match status" value="1"/>
</dbReference>
<reference evidence="8" key="1">
    <citation type="submission" date="2021-02" db="EMBL/GenBank/DDBJ databases">
        <authorList>
            <person name="Nowell W R."/>
        </authorList>
    </citation>
    <scope>NUCLEOTIDE SEQUENCE</scope>
</reference>
<dbReference type="PANTHER" id="PTHR22455">
    <property type="entry name" value="CILIA- AND FLAGELLA-ASSOCIATED PROTEIN 91"/>
    <property type="match status" value="1"/>
</dbReference>
<keyword evidence="3" id="KW-0206">Cytoskeleton</keyword>
<dbReference type="EMBL" id="CAJNOJ010000254">
    <property type="protein sequence ID" value="CAF1341793.1"/>
    <property type="molecule type" value="Genomic_DNA"/>
</dbReference>
<feature type="domain" description="CFAP91" evidence="7">
    <location>
        <begin position="89"/>
        <end position="230"/>
    </location>
</feature>
<dbReference type="OrthoDB" id="567787at2759"/>
<accession>A0A815GM75</accession>
<evidence type="ECO:0000256" key="3">
    <source>
        <dbReference type="ARBA" id="ARBA00023212"/>
    </source>
</evidence>
<protein>
    <recommendedName>
        <fullName evidence="6">Cilia- and flagella-associated protein 91</fullName>
    </recommendedName>
</protein>
<keyword evidence="2" id="KW-0963">Cytoplasm</keyword>
<dbReference type="InterPro" id="IPR026720">
    <property type="entry name" value="CFAP91"/>
</dbReference>
<dbReference type="GO" id="GO:0005930">
    <property type="term" value="C:axoneme"/>
    <property type="evidence" value="ECO:0007669"/>
    <property type="project" value="UniProtKB-SubCell"/>
</dbReference>
<keyword evidence="4" id="KW-0966">Cell projection</keyword>
<evidence type="ECO:0000313" key="8">
    <source>
        <dbReference type="EMBL" id="CAF1341793.1"/>
    </source>
</evidence>
<comment type="caution">
    <text evidence="8">The sequence shown here is derived from an EMBL/GenBank/DDBJ whole genome shotgun (WGS) entry which is preliminary data.</text>
</comment>
<evidence type="ECO:0000256" key="1">
    <source>
        <dbReference type="ARBA" id="ARBA00004430"/>
    </source>
</evidence>
<proteinExistence type="inferred from homology"/>
<organism evidence="8 9">
    <name type="scientific">Adineta ricciae</name>
    <name type="common">Rotifer</name>
    <dbReference type="NCBI Taxonomy" id="249248"/>
    <lineage>
        <taxon>Eukaryota</taxon>
        <taxon>Metazoa</taxon>
        <taxon>Spiralia</taxon>
        <taxon>Gnathifera</taxon>
        <taxon>Rotifera</taxon>
        <taxon>Eurotatoria</taxon>
        <taxon>Bdelloidea</taxon>
        <taxon>Adinetida</taxon>
        <taxon>Adinetidae</taxon>
        <taxon>Adineta</taxon>
    </lineage>
</organism>
<evidence type="ECO:0000256" key="5">
    <source>
        <dbReference type="ARBA" id="ARBA00029468"/>
    </source>
</evidence>
<evidence type="ECO:0000313" key="9">
    <source>
        <dbReference type="Proteomes" id="UP000663852"/>
    </source>
</evidence>
<comment type="subcellular location">
    <subcellularLocation>
        <location evidence="1">Cytoplasm</location>
        <location evidence="1">Cytoskeleton</location>
        <location evidence="1">Cilium axoneme</location>
    </subcellularLocation>
</comment>
<comment type="similarity">
    <text evidence="5">Belongs to the CFAP91 family.</text>
</comment>
<dbReference type="Pfam" id="PF14738">
    <property type="entry name" value="CFAP91"/>
    <property type="match status" value="1"/>
</dbReference>
<dbReference type="AlphaFoldDB" id="A0A815GM75"/>
<evidence type="ECO:0000256" key="4">
    <source>
        <dbReference type="ARBA" id="ARBA00023273"/>
    </source>
</evidence>